<comment type="subcellular location">
    <subcellularLocation>
        <location evidence="1">Membrane</location>
        <topology evidence="1">Multi-pass membrane protein</topology>
    </subcellularLocation>
</comment>
<evidence type="ECO:0000256" key="2">
    <source>
        <dbReference type="ARBA" id="ARBA00022448"/>
    </source>
</evidence>
<dbReference type="PANTHER" id="PTHR43791:SF36">
    <property type="entry name" value="TRANSPORTER, PUTATIVE (AFU_ORTHOLOGUE AFUA_6G08340)-RELATED"/>
    <property type="match status" value="1"/>
</dbReference>
<dbReference type="RefSeq" id="WP_167016766.1">
    <property type="nucleotide sequence ID" value="NZ_VWXF01000008.1"/>
</dbReference>
<dbReference type="InterPro" id="IPR011701">
    <property type="entry name" value="MFS"/>
</dbReference>
<evidence type="ECO:0000259" key="7">
    <source>
        <dbReference type="PROSITE" id="PS50850"/>
    </source>
</evidence>
<comment type="caution">
    <text evidence="8">The sequence shown here is derived from an EMBL/GenBank/DDBJ whole genome shotgun (WGS) entry which is preliminary data.</text>
</comment>
<keyword evidence="4 6" id="KW-1133">Transmembrane helix</keyword>
<keyword evidence="3 6" id="KW-0812">Transmembrane</keyword>
<feature type="transmembrane region" description="Helical" evidence="6">
    <location>
        <begin position="400"/>
        <end position="422"/>
    </location>
</feature>
<dbReference type="Pfam" id="PF07690">
    <property type="entry name" value="MFS_1"/>
    <property type="match status" value="1"/>
</dbReference>
<feature type="transmembrane region" description="Helical" evidence="6">
    <location>
        <begin position="148"/>
        <end position="170"/>
    </location>
</feature>
<accession>A0ABX0RDN9</accession>
<feature type="transmembrane region" description="Helical" evidence="6">
    <location>
        <begin position="367"/>
        <end position="388"/>
    </location>
</feature>
<dbReference type="PANTHER" id="PTHR43791">
    <property type="entry name" value="PERMEASE-RELATED"/>
    <property type="match status" value="1"/>
</dbReference>
<feature type="transmembrane region" description="Helical" evidence="6">
    <location>
        <begin position="338"/>
        <end position="355"/>
    </location>
</feature>
<keyword evidence="9" id="KW-1185">Reference proteome</keyword>
<feature type="transmembrane region" description="Helical" evidence="6">
    <location>
        <begin position="280"/>
        <end position="298"/>
    </location>
</feature>
<evidence type="ECO:0000256" key="5">
    <source>
        <dbReference type="ARBA" id="ARBA00023136"/>
    </source>
</evidence>
<dbReference type="InterPro" id="IPR020846">
    <property type="entry name" value="MFS_dom"/>
</dbReference>
<dbReference type="Proteomes" id="UP001515683">
    <property type="component" value="Unassembled WGS sequence"/>
</dbReference>
<feature type="domain" description="Major facilitator superfamily (MFS) profile" evidence="7">
    <location>
        <begin position="24"/>
        <end position="429"/>
    </location>
</feature>
<dbReference type="EMBL" id="VWXF01000008">
    <property type="protein sequence ID" value="NIF23480.1"/>
    <property type="molecule type" value="Genomic_DNA"/>
</dbReference>
<feature type="transmembrane region" description="Helical" evidence="6">
    <location>
        <begin position="310"/>
        <end position="332"/>
    </location>
</feature>
<dbReference type="SUPFAM" id="SSF103473">
    <property type="entry name" value="MFS general substrate transporter"/>
    <property type="match status" value="1"/>
</dbReference>
<feature type="transmembrane region" description="Helical" evidence="6">
    <location>
        <begin position="57"/>
        <end position="78"/>
    </location>
</feature>
<dbReference type="InterPro" id="IPR036259">
    <property type="entry name" value="MFS_trans_sf"/>
</dbReference>
<sequence>MLTIPDHEKAIILHRAVRKASLRMIPLLVLAYIFSYLDRVNIGFAALSMNSALGITPAQFGFGSGIFFITYALCEIPSNLALNKFGARIWLSRIMITWGLISAATAFVTGAHSFYTLRFLLGIAEAGFFPGVAFYLTCWFPPAWRARILALFTLGIPLSSVVGGLISGYLLSLGGAWGLADWQLIFIVEGLPAAVIGIVALFVLTDSPDQARWLSEQEKQVMKEALNAPSQQQGVHKFSSAIRDKRVLVLSLALFAISVGITGIGMWLPLMIKEAGLSNLQTGMVSTLPYLCSALVMFSFARMMDRRQSYALSLALFSLVAAAGFLASTFAHQFPWEMVFITVAMVGVNVARTALWSIPPLFLRGAAAAGAIAFINCFANFAGLFGPYSVGVIKQLSGSFSYGLAFLALFLLIAALCGLCLWRMLNPRRPQPQTASQLP</sequence>
<keyword evidence="2" id="KW-0813">Transport</keyword>
<evidence type="ECO:0000256" key="1">
    <source>
        <dbReference type="ARBA" id="ARBA00004141"/>
    </source>
</evidence>
<evidence type="ECO:0000256" key="3">
    <source>
        <dbReference type="ARBA" id="ARBA00022692"/>
    </source>
</evidence>
<gene>
    <name evidence="8" type="ORF">F3J40_18015</name>
</gene>
<feature type="transmembrane region" description="Helical" evidence="6">
    <location>
        <begin position="20"/>
        <end position="37"/>
    </location>
</feature>
<dbReference type="Gene3D" id="1.20.1250.20">
    <property type="entry name" value="MFS general substrate transporter like domains"/>
    <property type="match status" value="2"/>
</dbReference>
<protein>
    <submittedName>
        <fullName evidence="8">MFS transporter</fullName>
    </submittedName>
</protein>
<organism evidence="8 9">
    <name type="scientific">Candidatus Pantoea multigeneris</name>
    <dbReference type="NCBI Taxonomy" id="2608357"/>
    <lineage>
        <taxon>Bacteria</taxon>
        <taxon>Pseudomonadati</taxon>
        <taxon>Pseudomonadota</taxon>
        <taxon>Gammaproteobacteria</taxon>
        <taxon>Enterobacterales</taxon>
        <taxon>Erwiniaceae</taxon>
        <taxon>Pantoea</taxon>
    </lineage>
</organism>
<feature type="transmembrane region" description="Helical" evidence="6">
    <location>
        <begin position="90"/>
        <end position="109"/>
    </location>
</feature>
<feature type="transmembrane region" description="Helical" evidence="6">
    <location>
        <begin position="115"/>
        <end position="136"/>
    </location>
</feature>
<feature type="transmembrane region" description="Helical" evidence="6">
    <location>
        <begin position="182"/>
        <end position="204"/>
    </location>
</feature>
<evidence type="ECO:0000313" key="9">
    <source>
        <dbReference type="Proteomes" id="UP001515683"/>
    </source>
</evidence>
<evidence type="ECO:0000256" key="4">
    <source>
        <dbReference type="ARBA" id="ARBA00022989"/>
    </source>
</evidence>
<dbReference type="CDD" id="cd17319">
    <property type="entry name" value="MFS_ExuT_GudP_like"/>
    <property type="match status" value="1"/>
</dbReference>
<evidence type="ECO:0000256" key="6">
    <source>
        <dbReference type="SAM" id="Phobius"/>
    </source>
</evidence>
<keyword evidence="5 6" id="KW-0472">Membrane</keyword>
<evidence type="ECO:0000313" key="8">
    <source>
        <dbReference type="EMBL" id="NIF23480.1"/>
    </source>
</evidence>
<name>A0ABX0RDN9_9GAMM</name>
<dbReference type="PROSITE" id="PS50850">
    <property type="entry name" value="MFS"/>
    <property type="match status" value="1"/>
</dbReference>
<feature type="transmembrane region" description="Helical" evidence="6">
    <location>
        <begin position="247"/>
        <end position="268"/>
    </location>
</feature>
<proteinExistence type="predicted"/>
<reference evidence="8 9" key="1">
    <citation type="journal article" date="2019" name="bioRxiv">
        <title>Bacteria contribute to plant secondary compound degradation in a generalist herbivore system.</title>
        <authorList>
            <person name="Francoeur C.B."/>
            <person name="Khadempour L."/>
            <person name="Moreira-Soto R.D."/>
            <person name="Gotting K."/>
            <person name="Book A.J."/>
            <person name="Pinto-Tomas A.A."/>
            <person name="Keefover-Ring K."/>
            <person name="Currie C.R."/>
        </authorList>
    </citation>
    <scope>NUCLEOTIDE SEQUENCE [LARGE SCALE GENOMIC DNA]</scope>
    <source>
        <strain evidence="8">Acro-835</strain>
    </source>
</reference>